<evidence type="ECO:0000256" key="3">
    <source>
        <dbReference type="SAM" id="Phobius"/>
    </source>
</evidence>
<keyword evidence="3" id="KW-0472">Membrane</keyword>
<keyword evidence="3" id="KW-1133">Transmembrane helix</keyword>
<comment type="similarity">
    <text evidence="1">Belongs to the GDA1/CD39 NTPase family.</text>
</comment>
<evidence type="ECO:0000256" key="2">
    <source>
        <dbReference type="ARBA" id="ARBA00022801"/>
    </source>
</evidence>
<protein>
    <submittedName>
        <fullName evidence="4">Nucleotide phosphatase</fullName>
    </submittedName>
</protein>
<dbReference type="GO" id="GO:0017110">
    <property type="term" value="F:nucleoside diphosphate phosphatase activity"/>
    <property type="evidence" value="ECO:0007669"/>
    <property type="project" value="TreeGrafter"/>
</dbReference>
<dbReference type="Pfam" id="PF01150">
    <property type="entry name" value="GDA1_CD39"/>
    <property type="match status" value="1"/>
</dbReference>
<dbReference type="GO" id="GO:0016020">
    <property type="term" value="C:membrane"/>
    <property type="evidence" value="ECO:0007669"/>
    <property type="project" value="TreeGrafter"/>
</dbReference>
<evidence type="ECO:0000313" key="5">
    <source>
        <dbReference type="Proteomes" id="UP001454036"/>
    </source>
</evidence>
<keyword evidence="2" id="KW-0378">Hydrolase</keyword>
<evidence type="ECO:0000313" key="4">
    <source>
        <dbReference type="EMBL" id="GAA0152091.1"/>
    </source>
</evidence>
<feature type="transmembrane region" description="Helical" evidence="3">
    <location>
        <begin position="247"/>
        <end position="268"/>
    </location>
</feature>
<keyword evidence="3" id="KW-0812">Transmembrane</keyword>
<organism evidence="4 5">
    <name type="scientific">Lithospermum erythrorhizon</name>
    <name type="common">Purple gromwell</name>
    <name type="synonym">Lithospermum officinale var. erythrorhizon</name>
    <dbReference type="NCBI Taxonomy" id="34254"/>
    <lineage>
        <taxon>Eukaryota</taxon>
        <taxon>Viridiplantae</taxon>
        <taxon>Streptophyta</taxon>
        <taxon>Embryophyta</taxon>
        <taxon>Tracheophyta</taxon>
        <taxon>Spermatophyta</taxon>
        <taxon>Magnoliopsida</taxon>
        <taxon>eudicotyledons</taxon>
        <taxon>Gunneridae</taxon>
        <taxon>Pentapetalae</taxon>
        <taxon>asterids</taxon>
        <taxon>lamiids</taxon>
        <taxon>Boraginales</taxon>
        <taxon>Boraginaceae</taxon>
        <taxon>Boraginoideae</taxon>
        <taxon>Lithospermeae</taxon>
        <taxon>Lithospermum</taxon>
    </lineage>
</organism>
<comment type="caution">
    <text evidence="4">The sequence shown here is derived from an EMBL/GenBank/DDBJ whole genome shotgun (WGS) entry which is preliminary data.</text>
</comment>
<keyword evidence="5" id="KW-1185">Reference proteome</keyword>
<dbReference type="Proteomes" id="UP001454036">
    <property type="component" value="Unassembled WGS sequence"/>
</dbReference>
<dbReference type="GO" id="GO:0009134">
    <property type="term" value="P:nucleoside diphosphate catabolic process"/>
    <property type="evidence" value="ECO:0007669"/>
    <property type="project" value="TreeGrafter"/>
</dbReference>
<proteinExistence type="inferred from homology"/>
<gene>
    <name evidence="4" type="ORF">LIER_10660</name>
</gene>
<accession>A0AAV3PMY5</accession>
<dbReference type="AlphaFoldDB" id="A0AAV3PMY5"/>
<dbReference type="InterPro" id="IPR000407">
    <property type="entry name" value="GDA1_CD39_NTPase"/>
</dbReference>
<dbReference type="Gene3D" id="3.30.420.150">
    <property type="entry name" value="Exopolyphosphatase. Domain 2"/>
    <property type="match status" value="1"/>
</dbReference>
<name>A0AAV3PMY5_LITER</name>
<evidence type="ECO:0000256" key="1">
    <source>
        <dbReference type="ARBA" id="ARBA00009283"/>
    </source>
</evidence>
<dbReference type="PANTHER" id="PTHR11782:SF3">
    <property type="entry name" value="APYRASE 6-RELATED"/>
    <property type="match status" value="1"/>
</dbReference>
<sequence length="280" mass="31835">MSSISATTRPQMGKLVNPCIPRGYARNEESLKLSPSTLSGRVDTYLLFFPVATFQGVEKCLHQSCHIWSNYMPKLQGNLLATESFFHTSKFFGLPPKSFLSNLIIAGQQFCEEDWGNLKKKYHSLEEEDLLHYCFSSAYIVALLHDSLGISLDDDRIGYANQVQDIPLDWALGAFIMQSAAEIEFEHSRLLGSAVDGNITSLLNYLSGCCHPWLRVVAVLEKIVDIAVIYELVFWNCLDFVYRVKPYPINIVGIASIFLSSQSLFFIYRIKLYFSFFTKF</sequence>
<reference evidence="4 5" key="1">
    <citation type="submission" date="2024-01" db="EMBL/GenBank/DDBJ databases">
        <title>The complete chloroplast genome sequence of Lithospermum erythrorhizon: insights into the phylogenetic relationship among Boraginaceae species and the maternal lineages of purple gromwells.</title>
        <authorList>
            <person name="Okada T."/>
            <person name="Watanabe K."/>
        </authorList>
    </citation>
    <scope>NUCLEOTIDE SEQUENCE [LARGE SCALE GENOMIC DNA]</scope>
</reference>
<dbReference type="PANTHER" id="PTHR11782">
    <property type="entry name" value="ADENOSINE/GUANOSINE DIPHOSPHATASE"/>
    <property type="match status" value="1"/>
</dbReference>
<dbReference type="EMBL" id="BAABME010001910">
    <property type="protein sequence ID" value="GAA0152091.1"/>
    <property type="molecule type" value="Genomic_DNA"/>
</dbReference>